<dbReference type="InterPro" id="IPR035433">
    <property type="entry name" value="NFU1-like"/>
</dbReference>
<comment type="similarity">
    <text evidence="1">Belongs to the NifU family.</text>
</comment>
<accession>A0A367YQ56</accession>
<dbReference type="STRING" id="5486.A0A367YQ56"/>
<dbReference type="SMART" id="SM00932">
    <property type="entry name" value="Nfu_N"/>
    <property type="match status" value="1"/>
</dbReference>
<protein>
    <submittedName>
        <fullName evidence="4">NifU-like protein, mitochondrial</fullName>
    </submittedName>
</protein>
<dbReference type="InterPro" id="IPR001075">
    <property type="entry name" value="NIF_FeS_clus_asmbl_NifU_C"/>
</dbReference>
<dbReference type="SUPFAM" id="SSF117916">
    <property type="entry name" value="Fe-S cluster assembly (FSCA) domain-like"/>
    <property type="match status" value="1"/>
</dbReference>
<feature type="region of interest" description="Disordered" evidence="2">
    <location>
        <begin position="221"/>
        <end position="241"/>
    </location>
</feature>
<dbReference type="GO" id="GO:0005739">
    <property type="term" value="C:mitochondrion"/>
    <property type="evidence" value="ECO:0007669"/>
    <property type="project" value="TreeGrafter"/>
</dbReference>
<dbReference type="PANTHER" id="PTHR11178:SF1">
    <property type="entry name" value="NFU1 IRON-SULFUR CLUSTER SCAFFOLD HOMOLOG, MITOCHONDRIAL"/>
    <property type="match status" value="1"/>
</dbReference>
<comment type="caution">
    <text evidence="4">The sequence shown here is derived from an EMBL/GenBank/DDBJ whole genome shotgun (WGS) entry which is preliminary data.</text>
</comment>
<proteinExistence type="inferred from homology"/>
<feature type="domain" description="Scaffold protein Nfu/NifU N-terminal" evidence="3">
    <location>
        <begin position="17"/>
        <end position="106"/>
    </location>
</feature>
<dbReference type="InterPro" id="IPR034904">
    <property type="entry name" value="FSCA_dom_sf"/>
</dbReference>
<evidence type="ECO:0000313" key="4">
    <source>
        <dbReference type="EMBL" id="RCK67142.1"/>
    </source>
</evidence>
<name>A0A367YQ56_9ASCO</name>
<dbReference type="Proteomes" id="UP000253472">
    <property type="component" value="Unassembled WGS sequence"/>
</dbReference>
<dbReference type="GO" id="GO:0051536">
    <property type="term" value="F:iron-sulfur cluster binding"/>
    <property type="evidence" value="ECO:0007669"/>
    <property type="project" value="InterPro"/>
</dbReference>
<dbReference type="Pfam" id="PF01106">
    <property type="entry name" value="NifU"/>
    <property type="match status" value="1"/>
</dbReference>
<organism evidence="4 5">
    <name type="scientific">Candida viswanathii</name>
    <dbReference type="NCBI Taxonomy" id="5486"/>
    <lineage>
        <taxon>Eukaryota</taxon>
        <taxon>Fungi</taxon>
        <taxon>Dikarya</taxon>
        <taxon>Ascomycota</taxon>
        <taxon>Saccharomycotina</taxon>
        <taxon>Pichiomycetes</taxon>
        <taxon>Debaryomycetaceae</taxon>
        <taxon>Candida/Lodderomyces clade</taxon>
        <taxon>Candida</taxon>
    </lineage>
</organism>
<dbReference type="OrthoDB" id="565552at2759"/>
<evidence type="ECO:0000313" key="5">
    <source>
        <dbReference type="Proteomes" id="UP000253472"/>
    </source>
</evidence>
<gene>
    <name evidence="4" type="primary">NFU1_0</name>
    <name evidence="4" type="ORF">Cantr_03445</name>
</gene>
<reference evidence="4 5" key="1">
    <citation type="submission" date="2018-06" db="EMBL/GenBank/DDBJ databases">
        <title>Whole genome sequencing of Candida tropicalis (genome annotated by CSBL at Korea University).</title>
        <authorList>
            <person name="Ahn J."/>
        </authorList>
    </citation>
    <scope>NUCLEOTIDE SEQUENCE [LARGE SCALE GENOMIC DNA]</scope>
    <source>
        <strain evidence="4 5">ATCC 20962</strain>
    </source>
</reference>
<dbReference type="PIRSF" id="PIRSF036773">
    <property type="entry name" value="HIRIP5"/>
    <property type="match status" value="1"/>
</dbReference>
<dbReference type="InterPro" id="IPR036498">
    <property type="entry name" value="Nfu/NifU_N_sf"/>
</dbReference>
<dbReference type="SUPFAM" id="SSF110836">
    <property type="entry name" value="Hypothetical protein SAV1430"/>
    <property type="match status" value="1"/>
</dbReference>
<dbReference type="FunFam" id="3.30.1370.70:FF:000004">
    <property type="entry name" value="HIRA-interacting protein 5, putative"/>
    <property type="match status" value="1"/>
</dbReference>
<evidence type="ECO:0000259" key="3">
    <source>
        <dbReference type="SMART" id="SM00932"/>
    </source>
</evidence>
<dbReference type="PANTHER" id="PTHR11178">
    <property type="entry name" value="IRON-SULFUR CLUSTER SCAFFOLD PROTEIN NFU-RELATED"/>
    <property type="match status" value="1"/>
</dbReference>
<dbReference type="EMBL" id="QLNQ01000001">
    <property type="protein sequence ID" value="RCK67142.1"/>
    <property type="molecule type" value="Genomic_DNA"/>
</dbReference>
<dbReference type="GO" id="GO:0016226">
    <property type="term" value="P:iron-sulfur cluster assembly"/>
    <property type="evidence" value="ECO:0007669"/>
    <property type="project" value="InterPro"/>
</dbReference>
<dbReference type="AlphaFoldDB" id="A0A367YQ56"/>
<evidence type="ECO:0000256" key="2">
    <source>
        <dbReference type="SAM" id="MobiDB-lite"/>
    </source>
</evidence>
<dbReference type="Pfam" id="PF08712">
    <property type="entry name" value="Nfu_N"/>
    <property type="match status" value="1"/>
</dbReference>
<sequence>MFRRSIQSFMPKRLYHFKTLSTPNPNALKFISEECPILPMEDKTMEFSTTFQAMHSPLALMLFKIPGVNSVMLGHDFLTVNKQDYMPWASLKPEIVEHLDEFLTSKKQPVITKELVDKANEEDDLADTELMAMIKELIETRIRPAIQDDGGDIELKGFDEETGTVFVKLQGACKSCSASEDTLKSGIESMLMHYIEEVKEVVQILDPEEEIAMKEFERLEHKLKNNSSQQSSQEDQAPPSL</sequence>
<dbReference type="GO" id="GO:0005506">
    <property type="term" value="F:iron ion binding"/>
    <property type="evidence" value="ECO:0007669"/>
    <property type="project" value="InterPro"/>
</dbReference>
<dbReference type="FunFam" id="3.30.300.130:FF:000001">
    <property type="entry name" value="NFU1 iron-sulfur cluster scaffold"/>
    <property type="match status" value="1"/>
</dbReference>
<dbReference type="Gene3D" id="3.30.300.130">
    <property type="entry name" value="Fe-S cluster assembly (FSCA)"/>
    <property type="match status" value="1"/>
</dbReference>
<evidence type="ECO:0000256" key="1">
    <source>
        <dbReference type="ARBA" id="ARBA00006420"/>
    </source>
</evidence>
<keyword evidence="5" id="KW-1185">Reference proteome</keyword>
<dbReference type="Gene3D" id="3.30.1370.70">
    <property type="entry name" value="Scaffold protein Nfu/NifU, N-terminal domain"/>
    <property type="match status" value="1"/>
</dbReference>
<dbReference type="InterPro" id="IPR014824">
    <property type="entry name" value="Nfu/NifU_N"/>
</dbReference>